<evidence type="ECO:0000256" key="4">
    <source>
        <dbReference type="ARBA" id="ARBA00035494"/>
    </source>
</evidence>
<dbReference type="Gene3D" id="3.90.1030.10">
    <property type="entry name" value="Ribosomal protein L17"/>
    <property type="match status" value="1"/>
</dbReference>
<keyword evidence="2 5" id="KW-0689">Ribosomal protein</keyword>
<evidence type="ECO:0000256" key="6">
    <source>
        <dbReference type="RuleBase" id="RU000661"/>
    </source>
</evidence>
<accession>A0A2M7IDY1</accession>
<dbReference type="AlphaFoldDB" id="A0A2M7IDY1"/>
<dbReference type="GO" id="GO:0006412">
    <property type="term" value="P:translation"/>
    <property type="evidence" value="ECO:0007669"/>
    <property type="project" value="InterPro"/>
</dbReference>
<keyword evidence="3 5" id="KW-0687">Ribonucleoprotein</keyword>
<dbReference type="SUPFAM" id="SSF64263">
    <property type="entry name" value="Prokaryotic ribosomal protein L17"/>
    <property type="match status" value="1"/>
</dbReference>
<dbReference type="InterPro" id="IPR036373">
    <property type="entry name" value="Ribosomal_bL17_sf"/>
</dbReference>
<dbReference type="GO" id="GO:0022625">
    <property type="term" value="C:cytosolic large ribosomal subunit"/>
    <property type="evidence" value="ECO:0007669"/>
    <property type="project" value="TreeGrafter"/>
</dbReference>
<dbReference type="Pfam" id="PF01196">
    <property type="entry name" value="Ribosomal_L17"/>
    <property type="match status" value="1"/>
</dbReference>
<evidence type="ECO:0000313" key="7">
    <source>
        <dbReference type="EMBL" id="PIW74678.1"/>
    </source>
</evidence>
<comment type="caution">
    <text evidence="7">The sequence shown here is derived from an EMBL/GenBank/DDBJ whole genome shotgun (WGS) entry which is preliminary data.</text>
</comment>
<protein>
    <recommendedName>
        <fullName evidence="4 6">50S ribosomal protein L17</fullName>
    </recommendedName>
</protein>
<dbReference type="PANTHER" id="PTHR14413:SF16">
    <property type="entry name" value="LARGE RIBOSOMAL SUBUNIT PROTEIN BL17M"/>
    <property type="match status" value="1"/>
</dbReference>
<dbReference type="Proteomes" id="UP000231673">
    <property type="component" value="Unassembled WGS sequence"/>
</dbReference>
<dbReference type="InterPro" id="IPR000456">
    <property type="entry name" value="Ribosomal_bL17"/>
</dbReference>
<sequence length="124" mass="14332">MRKMKKGRKFGRKRDQRKAFLKILAANLIFKERVRTTQARAKEIRPIVERLITKGKKVYSGEEGKKNLAAVRALSAYLPEKAVKKLIDKIVPRYHDRNGGYIRIVKLSEVRKDGAEMAIIELVK</sequence>
<evidence type="ECO:0000313" key="8">
    <source>
        <dbReference type="Proteomes" id="UP000231673"/>
    </source>
</evidence>
<dbReference type="EMBL" id="PFGW01000029">
    <property type="protein sequence ID" value="PIW74678.1"/>
    <property type="molecule type" value="Genomic_DNA"/>
</dbReference>
<evidence type="ECO:0000256" key="5">
    <source>
        <dbReference type="RuleBase" id="RU000660"/>
    </source>
</evidence>
<dbReference type="GO" id="GO:0003735">
    <property type="term" value="F:structural constituent of ribosome"/>
    <property type="evidence" value="ECO:0007669"/>
    <property type="project" value="InterPro"/>
</dbReference>
<reference evidence="8" key="1">
    <citation type="submission" date="2017-09" db="EMBL/GenBank/DDBJ databases">
        <title>Depth-based differentiation of microbial function through sediment-hosted aquifers and enrichment of novel symbionts in the deep terrestrial subsurface.</title>
        <authorList>
            <person name="Probst A.J."/>
            <person name="Ladd B."/>
            <person name="Jarett J.K."/>
            <person name="Geller-Mcgrath D.E."/>
            <person name="Sieber C.M.K."/>
            <person name="Emerson J.B."/>
            <person name="Anantharaman K."/>
            <person name="Thomas B.C."/>
            <person name="Malmstrom R."/>
            <person name="Stieglmeier M."/>
            <person name="Klingl A."/>
            <person name="Woyke T."/>
            <person name="Ryan C.M."/>
            <person name="Banfield J.F."/>
        </authorList>
    </citation>
    <scope>NUCLEOTIDE SEQUENCE [LARGE SCALE GENOMIC DNA]</scope>
</reference>
<evidence type="ECO:0000256" key="2">
    <source>
        <dbReference type="ARBA" id="ARBA00022980"/>
    </source>
</evidence>
<evidence type="ECO:0000256" key="1">
    <source>
        <dbReference type="ARBA" id="ARBA00008777"/>
    </source>
</evidence>
<comment type="similarity">
    <text evidence="1 5">Belongs to the bacterial ribosomal protein bL17 family.</text>
</comment>
<dbReference type="PANTHER" id="PTHR14413">
    <property type="entry name" value="RIBOSOMAL PROTEIN L17"/>
    <property type="match status" value="1"/>
</dbReference>
<gene>
    <name evidence="7" type="ORF">CO003_01430</name>
</gene>
<name>A0A2M7IDY1_9BACT</name>
<evidence type="ECO:0000256" key="3">
    <source>
        <dbReference type="ARBA" id="ARBA00023274"/>
    </source>
</evidence>
<organism evidence="7 8">
    <name type="scientific">Candidatus Portnoybacteria bacterium CG_4_8_14_3_um_filter_44_15</name>
    <dbReference type="NCBI Taxonomy" id="1974803"/>
    <lineage>
        <taxon>Bacteria</taxon>
        <taxon>Candidatus Portnoyibacteriota</taxon>
    </lineage>
</organism>
<dbReference type="NCBIfam" id="TIGR00059">
    <property type="entry name" value="L17"/>
    <property type="match status" value="1"/>
</dbReference>
<proteinExistence type="inferred from homology"/>